<evidence type="ECO:0000313" key="2">
    <source>
        <dbReference type="Proteomes" id="UP000032046"/>
    </source>
</evidence>
<dbReference type="AlphaFoldDB" id="A0A0D0IXV4"/>
<keyword evidence="2" id="KW-1185">Reference proteome</keyword>
<protein>
    <submittedName>
        <fullName evidence="1">Uncharacterized protein</fullName>
    </submittedName>
</protein>
<comment type="caution">
    <text evidence="1">The sequence shown here is derived from an EMBL/GenBank/DDBJ whole genome shotgun (WGS) entry which is preliminary data.</text>
</comment>
<dbReference type="EMBL" id="JXQK01000028">
    <property type="protein sequence ID" value="KIP64243.1"/>
    <property type="molecule type" value="Genomic_DNA"/>
</dbReference>
<name>A0A0D0IXV4_9BACT</name>
<accession>A0A0D0IXV4</accession>
<evidence type="ECO:0000313" key="1">
    <source>
        <dbReference type="EMBL" id="KIP64243.1"/>
    </source>
</evidence>
<reference evidence="1 2" key="1">
    <citation type="submission" date="2015-01" db="EMBL/GenBank/DDBJ databases">
        <title>Comparative genomics of non-oral Prevotella species.</title>
        <authorList>
            <person name="Accetto T."/>
            <person name="Nograsek B."/>
            <person name="Avgustin G."/>
        </authorList>
    </citation>
    <scope>NUCLEOTIDE SEQUENCE [LARGE SCALE GENOMIC DNA]</scope>
    <source>
        <strain evidence="1 2">P5-119</strain>
    </source>
</reference>
<gene>
    <name evidence="1" type="ORF">ST44_02620</name>
</gene>
<sequence>MTPSHPKQKNRRNILLGSGLSSLSIKELTAAGQSKILTPFPFNHVLGEPLRCKFINIFRNFKKKRHYKEKNLFKQTFILTFASVLNIYEKDINAKERTLLYNNK</sequence>
<proteinExistence type="predicted"/>
<organism evidence="1 2">
    <name type="scientific">Prevotella pectinovora</name>
    <dbReference type="NCBI Taxonomy" id="1602169"/>
    <lineage>
        <taxon>Bacteria</taxon>
        <taxon>Pseudomonadati</taxon>
        <taxon>Bacteroidota</taxon>
        <taxon>Bacteroidia</taxon>
        <taxon>Bacteroidales</taxon>
        <taxon>Prevotellaceae</taxon>
        <taxon>Prevotella</taxon>
    </lineage>
</organism>
<dbReference type="Proteomes" id="UP000032046">
    <property type="component" value="Unassembled WGS sequence"/>
</dbReference>